<protein>
    <submittedName>
        <fullName evidence="5">Site-specific recombinase XerD</fullName>
    </submittedName>
</protein>
<comment type="similarity">
    <text evidence="1">Belongs to the 'phage' integrase family.</text>
</comment>
<evidence type="ECO:0000256" key="1">
    <source>
        <dbReference type="ARBA" id="ARBA00008857"/>
    </source>
</evidence>
<dbReference type="GO" id="GO:0015074">
    <property type="term" value="P:DNA integration"/>
    <property type="evidence" value="ECO:0007669"/>
    <property type="project" value="InterPro"/>
</dbReference>
<sequence>MEATVRFILRHDLQNKKGEQPLMLVVHLGGKRKVISTGIRLLPDLWSAEKQEILDMTAKQKVALEKKFGSVVPPKSYLLQNQDELLEIRNKVRQIEEGFRAKEEPYDLDMLIAKIKETKKEVIKKSEPVELVYDFIDQYIQENGVNRVKGSMVVYKSLKKHLKNFQEKTGTPIRFENMDYSFMQRFQNFLIDWKEVHPNTGNIKTINNITIAKQLSTLKTFMSYARRRGIKIHEGYKDFSVKKERLEVIALNQQEFDSLYALDVSANPRLSQVKDIFLFSCVTGYRFSDLLQLKREHIKENEIRLTITKTKEPSIVPLTRISREILKKYEERVLPLPMISNQKFNDYVKELCELAGIKDPVEIVRYRGAVRESKIYPKHELVSAHTGRKTFVTLSLAKGIPAEVVMKITGHSDYKSFKRYVQVDESRKRDAMSQAWD</sequence>
<dbReference type="Pfam" id="PF00589">
    <property type="entry name" value="Phage_integrase"/>
    <property type="match status" value="1"/>
</dbReference>
<dbReference type="GO" id="GO:0003677">
    <property type="term" value="F:DNA binding"/>
    <property type="evidence" value="ECO:0007669"/>
    <property type="project" value="UniProtKB-KW"/>
</dbReference>
<evidence type="ECO:0000313" key="5">
    <source>
        <dbReference type="EMBL" id="PZV87222.1"/>
    </source>
</evidence>
<dbReference type="CDD" id="cd01185">
    <property type="entry name" value="INTN1_C_like"/>
    <property type="match status" value="1"/>
</dbReference>
<dbReference type="Gene3D" id="1.10.443.10">
    <property type="entry name" value="Intergrase catalytic core"/>
    <property type="match status" value="1"/>
</dbReference>
<reference evidence="5 6" key="1">
    <citation type="submission" date="2018-06" db="EMBL/GenBank/DDBJ databases">
        <title>Genomic Encyclopedia of Archaeal and Bacterial Type Strains, Phase II (KMG-II): from individual species to whole genera.</title>
        <authorList>
            <person name="Goeker M."/>
        </authorList>
    </citation>
    <scope>NUCLEOTIDE SEQUENCE [LARGE SCALE GENOMIC DNA]</scope>
    <source>
        <strain evidence="5 6">T4</strain>
    </source>
</reference>
<dbReference type="Pfam" id="PF17293">
    <property type="entry name" value="Arm-DNA-bind_5"/>
    <property type="match status" value="1"/>
</dbReference>
<dbReference type="InterPro" id="IPR011010">
    <property type="entry name" value="DNA_brk_join_enz"/>
</dbReference>
<dbReference type="PANTHER" id="PTHR30349">
    <property type="entry name" value="PHAGE INTEGRASE-RELATED"/>
    <property type="match status" value="1"/>
</dbReference>
<proteinExistence type="inferred from homology"/>
<evidence type="ECO:0000256" key="3">
    <source>
        <dbReference type="ARBA" id="ARBA00023172"/>
    </source>
</evidence>
<dbReference type="InterPro" id="IPR035386">
    <property type="entry name" value="Arm-DNA-bind_5"/>
</dbReference>
<dbReference type="PANTHER" id="PTHR30349:SF64">
    <property type="entry name" value="PROPHAGE INTEGRASE INTD-RELATED"/>
    <property type="match status" value="1"/>
</dbReference>
<keyword evidence="6" id="KW-1185">Reference proteome</keyword>
<organism evidence="5 6">
    <name type="scientific">Algoriphagus aquaeductus</name>
    <dbReference type="NCBI Taxonomy" id="475299"/>
    <lineage>
        <taxon>Bacteria</taxon>
        <taxon>Pseudomonadati</taxon>
        <taxon>Bacteroidota</taxon>
        <taxon>Cytophagia</taxon>
        <taxon>Cytophagales</taxon>
        <taxon>Cyclobacteriaceae</taxon>
        <taxon>Algoriphagus</taxon>
    </lineage>
</organism>
<comment type="caution">
    <text evidence="5">The sequence shown here is derived from an EMBL/GenBank/DDBJ whole genome shotgun (WGS) entry which is preliminary data.</text>
</comment>
<dbReference type="InterPro" id="IPR013762">
    <property type="entry name" value="Integrase-like_cat_sf"/>
</dbReference>
<dbReference type="Proteomes" id="UP000248917">
    <property type="component" value="Unassembled WGS sequence"/>
</dbReference>
<dbReference type="Pfam" id="PF13102">
    <property type="entry name" value="Phage_int_SAM_5"/>
    <property type="match status" value="1"/>
</dbReference>
<dbReference type="InterPro" id="IPR025269">
    <property type="entry name" value="SAM-like_dom"/>
</dbReference>
<dbReference type="GO" id="GO:0006310">
    <property type="term" value="P:DNA recombination"/>
    <property type="evidence" value="ECO:0007669"/>
    <property type="project" value="UniProtKB-KW"/>
</dbReference>
<evidence type="ECO:0000259" key="4">
    <source>
        <dbReference type="PROSITE" id="PS51898"/>
    </source>
</evidence>
<accession>A0A326S6T3</accession>
<evidence type="ECO:0000256" key="2">
    <source>
        <dbReference type="ARBA" id="ARBA00023125"/>
    </source>
</evidence>
<dbReference type="EMBL" id="QKTX01000001">
    <property type="protein sequence ID" value="PZV87222.1"/>
    <property type="molecule type" value="Genomic_DNA"/>
</dbReference>
<keyword evidence="2" id="KW-0238">DNA-binding</keyword>
<dbReference type="InterPro" id="IPR010998">
    <property type="entry name" value="Integrase_recombinase_N"/>
</dbReference>
<dbReference type="InterPro" id="IPR002104">
    <property type="entry name" value="Integrase_catalytic"/>
</dbReference>
<feature type="domain" description="Tyr recombinase" evidence="4">
    <location>
        <begin position="246"/>
        <end position="433"/>
    </location>
</feature>
<dbReference type="InterPro" id="IPR050090">
    <property type="entry name" value="Tyrosine_recombinase_XerCD"/>
</dbReference>
<dbReference type="OrthoDB" id="9806835at2"/>
<dbReference type="SUPFAM" id="SSF56349">
    <property type="entry name" value="DNA breaking-rejoining enzymes"/>
    <property type="match status" value="1"/>
</dbReference>
<dbReference type="AlphaFoldDB" id="A0A326S6T3"/>
<dbReference type="RefSeq" id="WP_111390915.1">
    <property type="nucleotide sequence ID" value="NZ_QKTX01000001.1"/>
</dbReference>
<name>A0A326S6T3_9BACT</name>
<keyword evidence="3" id="KW-0233">DNA recombination</keyword>
<gene>
    <name evidence="5" type="ORF">CLV31_10194</name>
</gene>
<dbReference type="PROSITE" id="PS51898">
    <property type="entry name" value="TYR_RECOMBINASE"/>
    <property type="match status" value="1"/>
</dbReference>
<dbReference type="Gene3D" id="1.10.150.130">
    <property type="match status" value="1"/>
</dbReference>
<evidence type="ECO:0000313" key="6">
    <source>
        <dbReference type="Proteomes" id="UP000248917"/>
    </source>
</evidence>